<dbReference type="PROSITE" id="PS50975">
    <property type="entry name" value="ATP_GRASP"/>
    <property type="match status" value="1"/>
</dbReference>
<name>A0AA37DFY3_9FIRM</name>
<dbReference type="Gene3D" id="3.30.470.20">
    <property type="entry name" value="ATP-grasp fold, B domain"/>
    <property type="match status" value="1"/>
</dbReference>
<dbReference type="GO" id="GO:0005524">
    <property type="term" value="F:ATP binding"/>
    <property type="evidence" value="ECO:0007669"/>
    <property type="project" value="UniProtKB-UniRule"/>
</dbReference>
<dbReference type="RefSeq" id="WP_009532982.1">
    <property type="nucleotide sequence ID" value="NZ_JH590863.1"/>
</dbReference>
<proteinExistence type="predicted"/>
<dbReference type="Gene3D" id="3.40.50.20">
    <property type="match status" value="1"/>
</dbReference>
<dbReference type="SUPFAM" id="SSF56059">
    <property type="entry name" value="Glutathione synthetase ATP-binding domain-like"/>
    <property type="match status" value="1"/>
</dbReference>
<sequence length="340" mass="37809">METREVRRILVTAIGSFAAPAVIRELKKEGCYVVGTDVNPAELLSESTEVQAFYQLPRCDAREEYLQKLGAVIQREQIDGILPLTDAELDVLGADTEQLGGALLLAPSGELLQRARHKKQSKEAAEAVFRRAGNERFVTIPTFRMPHRTEEEREQWLLRHMPLILKPDNGRSSEGVFRIGNREALTRALLELRMLGRAEGYLAQPFISGRVVCVDTIRDSAGHTLALAREEYIRTPRGAGLSVQVFRDSELEAICGALAAELGVIGCVNFEFIKDAGGKYHFLECNPRFSGGIGFSERAGLPAVRLHLGAWRGESIPEDITERITPGWQVKKYIEVVTKE</sequence>
<evidence type="ECO:0000256" key="4">
    <source>
        <dbReference type="PROSITE-ProRule" id="PRU00409"/>
    </source>
</evidence>
<gene>
    <name evidence="6" type="ORF">HMPREF9623_01149</name>
</gene>
<protein>
    <recommendedName>
        <fullName evidence="5">ATP-grasp domain-containing protein</fullName>
    </recommendedName>
</protein>
<dbReference type="GeneID" id="86940911"/>
<dbReference type="PANTHER" id="PTHR43585">
    <property type="entry name" value="FUMIPYRROLE BIOSYNTHESIS PROTEIN C"/>
    <property type="match status" value="1"/>
</dbReference>
<evidence type="ECO:0000259" key="5">
    <source>
        <dbReference type="PROSITE" id="PS50975"/>
    </source>
</evidence>
<reference evidence="6 7" key="1">
    <citation type="submission" date="2011-10" db="EMBL/GenBank/DDBJ databases">
        <title>The Genome Sequence of Lachnospiraceae bacterium ACC2.</title>
        <authorList>
            <consortium name="The Broad Institute Genome Sequencing Platform"/>
            <person name="Earl A."/>
            <person name="Ward D."/>
            <person name="Feldgarden M."/>
            <person name="Gevers D."/>
            <person name="Sizova M."/>
            <person name="Hazen A."/>
            <person name="Epstein S."/>
            <person name="Young S.K."/>
            <person name="Zeng Q."/>
            <person name="Gargeya S."/>
            <person name="Fitzgerald M."/>
            <person name="Haas B."/>
            <person name="Abouelleil A."/>
            <person name="Alvarado L."/>
            <person name="Arachchi H.M."/>
            <person name="Berlin A."/>
            <person name="Brown A."/>
            <person name="Chapman S.B."/>
            <person name="Chen Z."/>
            <person name="Dunbar C."/>
            <person name="Freedman E."/>
            <person name="Gearin G."/>
            <person name="Goldberg J."/>
            <person name="Griggs A."/>
            <person name="Gujja S."/>
            <person name="Heiman D."/>
            <person name="Howarth C."/>
            <person name="Larson L."/>
            <person name="Lui A."/>
            <person name="MacDonald P.J.P."/>
            <person name="Montmayeur A."/>
            <person name="Murphy C."/>
            <person name="Neiman D."/>
            <person name="Pearson M."/>
            <person name="Priest M."/>
            <person name="Roberts A."/>
            <person name="Saif S."/>
            <person name="Shea T."/>
            <person name="Shenoy N."/>
            <person name="Sisk P."/>
            <person name="Stolte C."/>
            <person name="Sykes S."/>
            <person name="Wortman J."/>
            <person name="Nusbaum C."/>
            <person name="Birren B."/>
        </authorList>
    </citation>
    <scope>NUCLEOTIDE SEQUENCE [LARGE SCALE GENOMIC DNA]</scope>
    <source>
        <strain evidence="6 7">ACC2</strain>
    </source>
</reference>
<accession>A0AA37DFY3</accession>
<evidence type="ECO:0000313" key="6">
    <source>
        <dbReference type="EMBL" id="EHO16450.1"/>
    </source>
</evidence>
<organism evidence="6 7">
    <name type="scientific">Stomatobaculum longum</name>
    <dbReference type="NCBI Taxonomy" id="796942"/>
    <lineage>
        <taxon>Bacteria</taxon>
        <taxon>Bacillati</taxon>
        <taxon>Bacillota</taxon>
        <taxon>Clostridia</taxon>
        <taxon>Lachnospirales</taxon>
        <taxon>Lachnospiraceae</taxon>
        <taxon>Stomatobaculum</taxon>
    </lineage>
</organism>
<dbReference type="InterPro" id="IPR048764">
    <property type="entry name" value="PylC_N"/>
</dbReference>
<dbReference type="PANTHER" id="PTHR43585:SF2">
    <property type="entry name" value="ATP-GRASP ENZYME FSQD"/>
    <property type="match status" value="1"/>
</dbReference>
<keyword evidence="1" id="KW-0436">Ligase</keyword>
<dbReference type="EMBL" id="AGEL01000007">
    <property type="protein sequence ID" value="EHO16450.1"/>
    <property type="molecule type" value="Genomic_DNA"/>
</dbReference>
<feature type="domain" description="ATP-grasp" evidence="5">
    <location>
        <begin position="130"/>
        <end position="312"/>
    </location>
</feature>
<evidence type="ECO:0000313" key="7">
    <source>
        <dbReference type="Proteomes" id="UP000018466"/>
    </source>
</evidence>
<dbReference type="InterPro" id="IPR052032">
    <property type="entry name" value="ATP-dep_AA_Ligase"/>
</dbReference>
<evidence type="ECO:0000256" key="1">
    <source>
        <dbReference type="ARBA" id="ARBA00022598"/>
    </source>
</evidence>
<dbReference type="AlphaFoldDB" id="A0AA37DFY3"/>
<keyword evidence="2 4" id="KW-0547">Nucleotide-binding</keyword>
<evidence type="ECO:0000256" key="3">
    <source>
        <dbReference type="ARBA" id="ARBA00022840"/>
    </source>
</evidence>
<dbReference type="GO" id="GO:0046872">
    <property type="term" value="F:metal ion binding"/>
    <property type="evidence" value="ECO:0007669"/>
    <property type="project" value="InterPro"/>
</dbReference>
<dbReference type="InterPro" id="IPR011761">
    <property type="entry name" value="ATP-grasp"/>
</dbReference>
<dbReference type="GO" id="GO:0016874">
    <property type="term" value="F:ligase activity"/>
    <property type="evidence" value="ECO:0007669"/>
    <property type="project" value="UniProtKB-KW"/>
</dbReference>
<evidence type="ECO:0000256" key="2">
    <source>
        <dbReference type="ARBA" id="ARBA00022741"/>
    </source>
</evidence>
<keyword evidence="3 4" id="KW-0067">ATP-binding</keyword>
<comment type="caution">
    <text evidence="6">The sequence shown here is derived from an EMBL/GenBank/DDBJ whole genome shotgun (WGS) entry which is preliminary data.</text>
</comment>
<dbReference type="Proteomes" id="UP000018466">
    <property type="component" value="Unassembled WGS sequence"/>
</dbReference>
<dbReference type="Pfam" id="PF15632">
    <property type="entry name" value="ATPgrasp_Ter"/>
    <property type="match status" value="1"/>
</dbReference>
<keyword evidence="7" id="KW-1185">Reference proteome</keyword>
<dbReference type="Pfam" id="PF21360">
    <property type="entry name" value="PylC-like_N"/>
    <property type="match status" value="1"/>
</dbReference>